<dbReference type="GO" id="GO:0006233">
    <property type="term" value="P:dTDP biosynthetic process"/>
    <property type="evidence" value="ECO:0007669"/>
    <property type="project" value="InterPro"/>
</dbReference>
<evidence type="ECO:0000256" key="6">
    <source>
        <dbReference type="ARBA" id="ARBA00022840"/>
    </source>
</evidence>
<evidence type="ECO:0000256" key="5">
    <source>
        <dbReference type="ARBA" id="ARBA00022777"/>
    </source>
</evidence>
<evidence type="ECO:0000256" key="8">
    <source>
        <dbReference type="HAMAP-Rule" id="MF_00165"/>
    </source>
</evidence>
<dbReference type="HAMAP" id="MF_00165">
    <property type="entry name" value="Thymidylate_kinase"/>
    <property type="match status" value="1"/>
</dbReference>
<evidence type="ECO:0000256" key="2">
    <source>
        <dbReference type="ARBA" id="ARBA00022679"/>
    </source>
</evidence>
<evidence type="ECO:0000256" key="4">
    <source>
        <dbReference type="ARBA" id="ARBA00022741"/>
    </source>
</evidence>
<dbReference type="PANTHER" id="PTHR10344">
    <property type="entry name" value="THYMIDYLATE KINASE"/>
    <property type="match status" value="1"/>
</dbReference>
<dbReference type="EC" id="2.7.4.9" evidence="8"/>
<accession>A0A7C5U4X4</accession>
<reference evidence="10" key="1">
    <citation type="journal article" date="2020" name="mSystems">
        <title>Genome- and Community-Level Interaction Insights into Carbon Utilization and Element Cycling Functions of Hydrothermarchaeota in Hydrothermal Sediment.</title>
        <authorList>
            <person name="Zhou Z."/>
            <person name="Liu Y."/>
            <person name="Xu W."/>
            <person name="Pan J."/>
            <person name="Luo Z.H."/>
            <person name="Li M."/>
        </authorList>
    </citation>
    <scope>NUCLEOTIDE SEQUENCE [LARGE SCALE GENOMIC DNA]</scope>
    <source>
        <strain evidence="10">SpSt-1084</strain>
    </source>
</reference>
<dbReference type="NCBIfam" id="TIGR00041">
    <property type="entry name" value="DTMP_kinase"/>
    <property type="match status" value="1"/>
</dbReference>
<dbReference type="AlphaFoldDB" id="A0A7C5U4X4"/>
<keyword evidence="3 8" id="KW-0545">Nucleotide biosynthesis</keyword>
<comment type="similarity">
    <text evidence="1 8">Belongs to the thymidylate kinase family.</text>
</comment>
<evidence type="ECO:0000256" key="1">
    <source>
        <dbReference type="ARBA" id="ARBA00009776"/>
    </source>
</evidence>
<keyword evidence="5 8" id="KW-0418">Kinase</keyword>
<dbReference type="InterPro" id="IPR027417">
    <property type="entry name" value="P-loop_NTPase"/>
</dbReference>
<dbReference type="InterPro" id="IPR018094">
    <property type="entry name" value="Thymidylate_kinase"/>
</dbReference>
<keyword evidence="6 8" id="KW-0067">ATP-binding</keyword>
<keyword evidence="4 8" id="KW-0547">Nucleotide-binding</keyword>
<name>A0A7C5U4X4_CALS0</name>
<feature type="binding site" evidence="8">
    <location>
        <begin position="48"/>
        <end position="55"/>
    </location>
    <ligand>
        <name>ATP</name>
        <dbReference type="ChEBI" id="CHEBI:30616"/>
    </ligand>
</feature>
<dbReference type="GO" id="GO:0005524">
    <property type="term" value="F:ATP binding"/>
    <property type="evidence" value="ECO:0007669"/>
    <property type="project" value="UniProtKB-UniRule"/>
</dbReference>
<proteinExistence type="inferred from homology"/>
<dbReference type="EMBL" id="DRXS01000257">
    <property type="protein sequence ID" value="HHR41128.1"/>
    <property type="molecule type" value="Genomic_DNA"/>
</dbReference>
<organism evidence="10">
    <name type="scientific">Caldiarchaeum subterraneum</name>
    <dbReference type="NCBI Taxonomy" id="311458"/>
    <lineage>
        <taxon>Archaea</taxon>
        <taxon>Nitrososphaerota</taxon>
        <taxon>Candidatus Caldarchaeales</taxon>
        <taxon>Candidatus Caldarchaeaceae</taxon>
        <taxon>Candidatus Caldarchaeum</taxon>
    </lineage>
</organism>
<dbReference type="GO" id="GO:0004798">
    <property type="term" value="F:dTMP kinase activity"/>
    <property type="evidence" value="ECO:0007669"/>
    <property type="project" value="UniProtKB-UniRule"/>
</dbReference>
<protein>
    <recommendedName>
        <fullName evidence="8">Probable thymidylate kinase</fullName>
        <ecNumber evidence="8">2.7.4.9</ecNumber>
    </recommendedName>
    <alternativeName>
        <fullName evidence="8">dTMP kinase</fullName>
    </alternativeName>
</protein>
<comment type="caution">
    <text evidence="10">The sequence shown here is derived from an EMBL/GenBank/DDBJ whole genome shotgun (WGS) entry which is preliminary data.</text>
</comment>
<keyword evidence="2 8" id="KW-0808">Transferase</keyword>
<comment type="catalytic activity">
    <reaction evidence="7 8">
        <text>dTMP + ATP = dTDP + ADP</text>
        <dbReference type="Rhea" id="RHEA:13517"/>
        <dbReference type="ChEBI" id="CHEBI:30616"/>
        <dbReference type="ChEBI" id="CHEBI:58369"/>
        <dbReference type="ChEBI" id="CHEBI:63528"/>
        <dbReference type="ChEBI" id="CHEBI:456216"/>
        <dbReference type="EC" id="2.7.4.9"/>
    </reaction>
</comment>
<dbReference type="GO" id="GO:0006227">
    <property type="term" value="P:dUDP biosynthetic process"/>
    <property type="evidence" value="ECO:0007669"/>
    <property type="project" value="TreeGrafter"/>
</dbReference>
<dbReference type="GO" id="GO:0006235">
    <property type="term" value="P:dTTP biosynthetic process"/>
    <property type="evidence" value="ECO:0007669"/>
    <property type="project" value="UniProtKB-UniRule"/>
</dbReference>
<dbReference type="Pfam" id="PF02223">
    <property type="entry name" value="Thymidylate_kin"/>
    <property type="match status" value="1"/>
</dbReference>
<gene>
    <name evidence="8 10" type="primary">tmk</name>
    <name evidence="10" type="ORF">ENM42_04785</name>
</gene>
<evidence type="ECO:0000313" key="10">
    <source>
        <dbReference type="EMBL" id="HHR41128.1"/>
    </source>
</evidence>
<dbReference type="GO" id="GO:0005737">
    <property type="term" value="C:cytoplasm"/>
    <property type="evidence" value="ECO:0007669"/>
    <property type="project" value="TreeGrafter"/>
</dbReference>
<dbReference type="SUPFAM" id="SSF52540">
    <property type="entry name" value="P-loop containing nucleoside triphosphate hydrolases"/>
    <property type="match status" value="1"/>
</dbReference>
<dbReference type="PANTHER" id="PTHR10344:SF4">
    <property type="entry name" value="UMP-CMP KINASE 2, MITOCHONDRIAL"/>
    <property type="match status" value="1"/>
</dbReference>
<evidence type="ECO:0000256" key="3">
    <source>
        <dbReference type="ARBA" id="ARBA00022727"/>
    </source>
</evidence>
<evidence type="ECO:0000256" key="7">
    <source>
        <dbReference type="ARBA" id="ARBA00048743"/>
    </source>
</evidence>
<dbReference type="InterPro" id="IPR039430">
    <property type="entry name" value="Thymidylate_kin-like_dom"/>
</dbReference>
<sequence length="237" mass="27215">MRSPFRAFSNVPAVNLPNHGSACPCPHINLAKTTSSRLKKPVYIGIEGIDGAGKTTQAKLLHKMFLKKRIQAVLIHEPSKNEVGKIIRNALKKKVDFSEEAMALLFAADRLVLRREIIEPSLKRNISLISDRTVYSSLAYQSASTKRRKWVEEINKFAAEPDIVVFIDISSEEAVKRLKHLKQRYEKLEFLKKVRKEYLRILKRHPKVVKVDGSKPVQQVRAEIVEKLKRFIPELKK</sequence>
<evidence type="ECO:0000259" key="9">
    <source>
        <dbReference type="Pfam" id="PF02223"/>
    </source>
</evidence>
<dbReference type="Gene3D" id="3.40.50.300">
    <property type="entry name" value="P-loop containing nucleotide triphosphate hydrolases"/>
    <property type="match status" value="1"/>
</dbReference>
<feature type="domain" description="Thymidylate kinase-like" evidence="9">
    <location>
        <begin position="46"/>
        <end position="224"/>
    </location>
</feature>
<dbReference type="CDD" id="cd01672">
    <property type="entry name" value="TMPK"/>
    <property type="match status" value="1"/>
</dbReference>